<protein>
    <submittedName>
        <fullName evidence="1">Uncharacterized protein</fullName>
    </submittedName>
</protein>
<organism evidence="1 2">
    <name type="scientific">Hygrophoropsis aurantiaca</name>
    <dbReference type="NCBI Taxonomy" id="72124"/>
    <lineage>
        <taxon>Eukaryota</taxon>
        <taxon>Fungi</taxon>
        <taxon>Dikarya</taxon>
        <taxon>Basidiomycota</taxon>
        <taxon>Agaricomycotina</taxon>
        <taxon>Agaricomycetes</taxon>
        <taxon>Agaricomycetidae</taxon>
        <taxon>Boletales</taxon>
        <taxon>Coniophorineae</taxon>
        <taxon>Hygrophoropsidaceae</taxon>
        <taxon>Hygrophoropsis</taxon>
    </lineage>
</organism>
<proteinExistence type="predicted"/>
<dbReference type="Proteomes" id="UP000790377">
    <property type="component" value="Unassembled WGS sequence"/>
</dbReference>
<gene>
    <name evidence="1" type="ORF">BJ138DRAFT_1139177</name>
</gene>
<comment type="caution">
    <text evidence="1">The sequence shown here is derived from an EMBL/GenBank/DDBJ whole genome shotgun (WGS) entry which is preliminary data.</text>
</comment>
<name>A0ACB8AU60_9AGAM</name>
<evidence type="ECO:0000313" key="2">
    <source>
        <dbReference type="Proteomes" id="UP000790377"/>
    </source>
</evidence>
<sequence length="648" mass="70200">MNQTHYHNSSRRTHRKRFSVSRLSSDTLPEYTSPLGWTKPASHISQDDQLSDRPPDYPDSTEEADADTEDGASQSVLYVPQHFPQPSPRRARRYPARKRQQSTSDPFLDTLLERSVHALEMSNALLQSSMSTQSSLSMLLSPDSVADRSLEVRARNLSTRISGNKGVHESWMDHLEEISKEVDGLFKDDGKANGLTPINEGAVSQSLPTSHMPDLRHRRRPSLLELNGSSSHASQLQFSHPDRNDLVAPAPRALTQYVESTVDPELIILPSTLGLRASSSAHSADWQEASFTASEQNPSSSQSLPLHPEQPSLNQTPAYELLSSFVKRSESSTPPPALSTPRSFTSLVRRGSTSTINTERGSKMSPSPPPLRSVHSPDRCRRGSASRSRSLTPRRTVSPAPRSMTPPIEELSASSDSTTSSDNHPTGYRTVQSLRKILDEHPSSASVDAVPFRDPRRLRAPAFLPVSPPPAPAAGTSTATASISRLYTKGRHSLSARAPSPPARSSLKVPSVPSTPAPSPSTSSLTEMFGSGVARALGSAPPSGVSTPKRISFAELPESYSSSRPEGAPSKFKDKKARSRSKRRGKGKGKAGVDGSDEQDGSGWLTGWLLGGTSGVALGARHEERIEERMSRGWGTRPGFGTMDDWAV</sequence>
<accession>A0ACB8AU60</accession>
<keyword evidence="2" id="KW-1185">Reference proteome</keyword>
<dbReference type="EMBL" id="MU267589">
    <property type="protein sequence ID" value="KAH7916799.1"/>
    <property type="molecule type" value="Genomic_DNA"/>
</dbReference>
<evidence type="ECO:0000313" key="1">
    <source>
        <dbReference type="EMBL" id="KAH7916799.1"/>
    </source>
</evidence>
<reference evidence="1" key="1">
    <citation type="journal article" date="2021" name="New Phytol.">
        <title>Evolutionary innovations through gain and loss of genes in the ectomycorrhizal Boletales.</title>
        <authorList>
            <person name="Wu G."/>
            <person name="Miyauchi S."/>
            <person name="Morin E."/>
            <person name="Kuo A."/>
            <person name="Drula E."/>
            <person name="Varga T."/>
            <person name="Kohler A."/>
            <person name="Feng B."/>
            <person name="Cao Y."/>
            <person name="Lipzen A."/>
            <person name="Daum C."/>
            <person name="Hundley H."/>
            <person name="Pangilinan J."/>
            <person name="Johnson J."/>
            <person name="Barry K."/>
            <person name="LaButti K."/>
            <person name="Ng V."/>
            <person name="Ahrendt S."/>
            <person name="Min B."/>
            <person name="Choi I.G."/>
            <person name="Park H."/>
            <person name="Plett J.M."/>
            <person name="Magnuson J."/>
            <person name="Spatafora J.W."/>
            <person name="Nagy L.G."/>
            <person name="Henrissat B."/>
            <person name="Grigoriev I.V."/>
            <person name="Yang Z.L."/>
            <person name="Xu J."/>
            <person name="Martin F.M."/>
        </authorList>
    </citation>
    <scope>NUCLEOTIDE SEQUENCE</scope>
    <source>
        <strain evidence="1">ATCC 28755</strain>
    </source>
</reference>